<comment type="caution">
    <text evidence="2">The sequence shown here is derived from an EMBL/GenBank/DDBJ whole genome shotgun (WGS) entry which is preliminary data.</text>
</comment>
<protein>
    <submittedName>
        <fullName evidence="2">Uncharacterized protein</fullName>
    </submittedName>
</protein>
<feature type="chain" id="PRO_5035162747" evidence="1">
    <location>
        <begin position="18"/>
        <end position="368"/>
    </location>
</feature>
<dbReference type="Proteomes" id="UP000694255">
    <property type="component" value="Unassembled WGS sequence"/>
</dbReference>
<evidence type="ECO:0000313" key="3">
    <source>
        <dbReference type="Proteomes" id="UP000694255"/>
    </source>
</evidence>
<keyword evidence="3" id="KW-1185">Reference proteome</keyword>
<proteinExistence type="predicted"/>
<dbReference type="GO" id="GO:0016791">
    <property type="term" value="F:phosphatase activity"/>
    <property type="evidence" value="ECO:0007669"/>
    <property type="project" value="TreeGrafter"/>
</dbReference>
<dbReference type="InterPro" id="IPR050275">
    <property type="entry name" value="PGM_Phosphatase"/>
</dbReference>
<organism evidence="2 3">
    <name type="scientific">[Candida] subhashii</name>
    <dbReference type="NCBI Taxonomy" id="561895"/>
    <lineage>
        <taxon>Eukaryota</taxon>
        <taxon>Fungi</taxon>
        <taxon>Dikarya</taxon>
        <taxon>Ascomycota</taxon>
        <taxon>Saccharomycotina</taxon>
        <taxon>Pichiomycetes</taxon>
        <taxon>Debaryomycetaceae</taxon>
        <taxon>Spathaspora</taxon>
    </lineage>
</organism>
<dbReference type="RefSeq" id="XP_049264004.1">
    <property type="nucleotide sequence ID" value="XM_049406403.1"/>
</dbReference>
<accession>A0A8J5QR62</accession>
<evidence type="ECO:0000313" key="2">
    <source>
        <dbReference type="EMBL" id="KAG7663772.1"/>
    </source>
</evidence>
<name>A0A8J5QR62_9ASCO</name>
<feature type="signal peptide" evidence="1">
    <location>
        <begin position="1"/>
        <end position="17"/>
    </location>
</feature>
<reference evidence="2 3" key="1">
    <citation type="journal article" date="2021" name="DNA Res.">
        <title>Genome analysis of Candida subhashii reveals its hybrid nature and dual mitochondrial genome conformations.</title>
        <authorList>
            <person name="Mixao V."/>
            <person name="Hegedusova E."/>
            <person name="Saus E."/>
            <person name="Pryszcz L.P."/>
            <person name="Cillingova A."/>
            <person name="Nosek J."/>
            <person name="Gabaldon T."/>
        </authorList>
    </citation>
    <scope>NUCLEOTIDE SEQUENCE [LARGE SCALE GENOMIC DNA]</scope>
    <source>
        <strain evidence="2 3">CBS 10753</strain>
    </source>
</reference>
<dbReference type="AlphaFoldDB" id="A0A8J5QR62"/>
<dbReference type="InterPro" id="IPR013078">
    <property type="entry name" value="His_Pase_superF_clade-1"/>
</dbReference>
<dbReference type="Pfam" id="PF00300">
    <property type="entry name" value="His_Phos_1"/>
    <property type="match status" value="1"/>
</dbReference>
<dbReference type="PANTHER" id="PTHR48100:SF1">
    <property type="entry name" value="HISTIDINE PHOSPHATASE FAMILY PROTEIN-RELATED"/>
    <property type="match status" value="1"/>
</dbReference>
<dbReference type="GeneID" id="73469433"/>
<keyword evidence="1" id="KW-0732">Signal</keyword>
<evidence type="ECO:0000256" key="1">
    <source>
        <dbReference type="SAM" id="SignalP"/>
    </source>
</evidence>
<dbReference type="OrthoDB" id="496981at2759"/>
<gene>
    <name evidence="2" type="ORF">J8A68_002632</name>
</gene>
<dbReference type="EMBL" id="JAGSYN010000117">
    <property type="protein sequence ID" value="KAG7663772.1"/>
    <property type="molecule type" value="Genomic_DNA"/>
</dbReference>
<dbReference type="CDD" id="cd07067">
    <property type="entry name" value="HP_PGM_like"/>
    <property type="match status" value="1"/>
</dbReference>
<sequence>MKLAYFILYALISGTSILNSTTHLPTLSAPTNYFLQSDPSTPTDASLPNFGLNKNYTWQTVLENLQPNQKLFFIQRHGDAYHNIAPSLFSPTDWNCYWQFQPGDGNITWEDAELTPTGQEEIRSLSTQIQNTTDFPEVEVYYVSPLRRTLETWDLTWRNHTDKIPTIKELSRETYGLDTESERHSESYISENYPGFDFESGFSEEDVLWTPNVRENSQHRNFRAATLLTDIFRSNNGTNVISIVSHANLISSILQVVGHRSWSLATGGMIPVVIGINDVYMDYELNQRWLDYSDLCSNSKFTKTMTFTTGRTNFPDVTTTIEAGLSTLGSTNTSETSSESHSTKTNTANYGLKGASFNGLLLVLLLFI</sequence>
<dbReference type="GO" id="GO:0005737">
    <property type="term" value="C:cytoplasm"/>
    <property type="evidence" value="ECO:0007669"/>
    <property type="project" value="TreeGrafter"/>
</dbReference>
<dbReference type="PANTHER" id="PTHR48100">
    <property type="entry name" value="BROAD-SPECIFICITY PHOSPHATASE YOR283W-RELATED"/>
    <property type="match status" value="1"/>
</dbReference>